<evidence type="ECO:0000313" key="2">
    <source>
        <dbReference type="EMBL" id="SVB22179.1"/>
    </source>
</evidence>
<accession>A0A382C8J0</accession>
<dbReference type="CDD" id="cd16278">
    <property type="entry name" value="metallo-hydrolase-like_MBL-fold"/>
    <property type="match status" value="1"/>
</dbReference>
<gene>
    <name evidence="2" type="ORF">METZ01_LOCUS175033</name>
</gene>
<feature type="domain" description="Metallo-beta-lactamase" evidence="1">
    <location>
        <begin position="30"/>
        <end position="191"/>
    </location>
</feature>
<dbReference type="InterPro" id="IPR036388">
    <property type="entry name" value="WH-like_DNA-bd_sf"/>
</dbReference>
<sequence length="273" mass="29954">MALEPEVVETLSPIVRRITANNPSVFTGPGTNTYLIGSGDVTVIDPGPALDTHAQAIVDAPGNITQIIVTHTHLDHSPGTQLLQERLGVPAYGRIATSSQYQDTTFTPTAFLDDQQVIEGENFRLRVIHTPGHASNHLCFLLEPQGMLFSGDHIMNGSTVVIRPPDGNMKAYIDSLKRLKQYRMTTIAPGHGAVLEDPYSAVDWIIQHRLVREKKILESLRSIGLGTSDSLVEAVYDDVDSSLFPIAKWSLESHLIKLLEDGEISKIGNKYHS</sequence>
<dbReference type="Gene3D" id="1.10.10.10">
    <property type="entry name" value="Winged helix-like DNA-binding domain superfamily/Winged helix DNA-binding domain"/>
    <property type="match status" value="1"/>
</dbReference>
<dbReference type="AlphaFoldDB" id="A0A382C8J0"/>
<dbReference type="PANTHER" id="PTHR23131:SF0">
    <property type="entry name" value="ENDORIBONUCLEASE LACTB2"/>
    <property type="match status" value="1"/>
</dbReference>
<organism evidence="2">
    <name type="scientific">marine metagenome</name>
    <dbReference type="NCBI Taxonomy" id="408172"/>
    <lineage>
        <taxon>unclassified sequences</taxon>
        <taxon>metagenomes</taxon>
        <taxon>ecological metagenomes</taxon>
    </lineage>
</organism>
<evidence type="ECO:0000259" key="1">
    <source>
        <dbReference type="SMART" id="SM00849"/>
    </source>
</evidence>
<dbReference type="Pfam" id="PF00753">
    <property type="entry name" value="Lactamase_B"/>
    <property type="match status" value="1"/>
</dbReference>
<proteinExistence type="predicted"/>
<dbReference type="SUPFAM" id="SSF56281">
    <property type="entry name" value="Metallo-hydrolase/oxidoreductase"/>
    <property type="match status" value="1"/>
</dbReference>
<dbReference type="InterPro" id="IPR001279">
    <property type="entry name" value="Metallo-B-lactamas"/>
</dbReference>
<dbReference type="EMBL" id="UINC01033231">
    <property type="protein sequence ID" value="SVB22179.1"/>
    <property type="molecule type" value="Genomic_DNA"/>
</dbReference>
<dbReference type="Pfam" id="PF17778">
    <property type="entry name" value="WHD_BLACT"/>
    <property type="match status" value="1"/>
</dbReference>
<dbReference type="InterPro" id="IPR036866">
    <property type="entry name" value="RibonucZ/Hydroxyglut_hydro"/>
</dbReference>
<name>A0A382C8J0_9ZZZZ</name>
<dbReference type="PANTHER" id="PTHR23131">
    <property type="entry name" value="ENDORIBONUCLEASE LACTB2"/>
    <property type="match status" value="1"/>
</dbReference>
<dbReference type="SMART" id="SM00849">
    <property type="entry name" value="Lactamase_B"/>
    <property type="match status" value="1"/>
</dbReference>
<dbReference type="Gene3D" id="3.60.15.10">
    <property type="entry name" value="Ribonuclease Z/Hydroxyacylglutathione hydrolase-like"/>
    <property type="match status" value="1"/>
</dbReference>
<protein>
    <recommendedName>
        <fullName evidence="1">Metallo-beta-lactamase domain-containing protein</fullName>
    </recommendedName>
</protein>
<dbReference type="InterPro" id="IPR041516">
    <property type="entry name" value="LACTB2_WH"/>
</dbReference>
<dbReference type="InterPro" id="IPR050662">
    <property type="entry name" value="Sec-metab_biosynth-thioest"/>
</dbReference>
<reference evidence="2" key="1">
    <citation type="submission" date="2018-05" db="EMBL/GenBank/DDBJ databases">
        <authorList>
            <person name="Lanie J.A."/>
            <person name="Ng W.-L."/>
            <person name="Kazmierczak K.M."/>
            <person name="Andrzejewski T.M."/>
            <person name="Davidsen T.M."/>
            <person name="Wayne K.J."/>
            <person name="Tettelin H."/>
            <person name="Glass J.I."/>
            <person name="Rusch D."/>
            <person name="Podicherti R."/>
            <person name="Tsui H.-C.T."/>
            <person name="Winkler M.E."/>
        </authorList>
    </citation>
    <scope>NUCLEOTIDE SEQUENCE</scope>
</reference>